<feature type="domain" description="TF-B3" evidence="7">
    <location>
        <begin position="8"/>
        <end position="101"/>
    </location>
</feature>
<name>A0A067KHW4_JATCU</name>
<gene>
    <name evidence="8" type="ORF">JCGZ_12311</name>
</gene>
<dbReference type="PROSITE" id="PS50863">
    <property type="entry name" value="B3"/>
    <property type="match status" value="2"/>
</dbReference>
<comment type="subcellular location">
    <subcellularLocation>
        <location evidence="1">Nucleus</location>
    </subcellularLocation>
</comment>
<dbReference type="CDD" id="cd10017">
    <property type="entry name" value="B3_DNA"/>
    <property type="match status" value="2"/>
</dbReference>
<dbReference type="KEGG" id="jcu:105639634"/>
<dbReference type="PANTHER" id="PTHR31674">
    <property type="entry name" value="B3 DOMAIN-CONTAINING PROTEIN REM-LIKE 3-RELATED"/>
    <property type="match status" value="1"/>
</dbReference>
<proteinExistence type="predicted"/>
<dbReference type="STRING" id="180498.A0A067KHW4"/>
<evidence type="ECO:0000256" key="6">
    <source>
        <dbReference type="ARBA" id="ARBA00023242"/>
    </source>
</evidence>
<evidence type="ECO:0000256" key="4">
    <source>
        <dbReference type="ARBA" id="ARBA00023125"/>
    </source>
</evidence>
<keyword evidence="9" id="KW-1185">Reference proteome</keyword>
<keyword evidence="4" id="KW-0238">DNA-binding</keyword>
<evidence type="ECO:0000256" key="3">
    <source>
        <dbReference type="ARBA" id="ARBA00023015"/>
    </source>
</evidence>
<dbReference type="Pfam" id="PF02362">
    <property type="entry name" value="B3"/>
    <property type="match status" value="2"/>
</dbReference>
<protein>
    <recommendedName>
        <fullName evidence="7">TF-B3 domain-containing protein</fullName>
    </recommendedName>
</protein>
<evidence type="ECO:0000259" key="7">
    <source>
        <dbReference type="PROSITE" id="PS50863"/>
    </source>
</evidence>
<keyword evidence="2" id="KW-0677">Repeat</keyword>
<sequence length="294" mass="33259">MARKPKQVPTFFKVLLSDFMEKLKIPPAFVKKFKKIMPKAPTLKPNEGKSCEVTIVNEGDSYFFKRGWNTFVKNQGLETSDFLVFNLVDEITFQVVIYGRTGCEKDVKVASDNERVNDSSQSSASSAEEEIKIKKQGFKRRGSPLPCRFKTPQASARTADKDKVTETIRSLKRKNPYFVAVLKKYQKYNLVMPKDFANKTKLVSKEEIVMKDPKGRSWPVKVNILVVQRGCQVRFGLGWSQFYGANELATGDTCVFHFIAEKGNLIEVEIHKEGVRGVRTGPAKSLSSVKSELI</sequence>
<accession>A0A067KHW4</accession>
<keyword evidence="5" id="KW-0804">Transcription</keyword>
<dbReference type="EMBL" id="KK914593">
    <property type="protein sequence ID" value="KDP31850.1"/>
    <property type="molecule type" value="Genomic_DNA"/>
</dbReference>
<dbReference type="AlphaFoldDB" id="A0A067KHW4"/>
<evidence type="ECO:0000313" key="9">
    <source>
        <dbReference type="Proteomes" id="UP000027138"/>
    </source>
</evidence>
<reference evidence="8 9" key="1">
    <citation type="journal article" date="2014" name="PLoS ONE">
        <title>Global Analysis of Gene Expression Profiles in Physic Nut (Jatropha curcas L.) Seedlings Exposed to Salt Stress.</title>
        <authorList>
            <person name="Zhang L."/>
            <person name="Zhang C."/>
            <person name="Wu P."/>
            <person name="Chen Y."/>
            <person name="Li M."/>
            <person name="Jiang H."/>
            <person name="Wu G."/>
        </authorList>
    </citation>
    <scope>NUCLEOTIDE SEQUENCE [LARGE SCALE GENOMIC DNA]</scope>
    <source>
        <strain evidence="9">cv. GZQX0401</strain>
        <tissue evidence="8">Young leaves</tissue>
    </source>
</reference>
<dbReference type="Gene3D" id="2.40.330.10">
    <property type="entry name" value="DNA-binding pseudobarrel domain"/>
    <property type="match status" value="2"/>
</dbReference>
<dbReference type="GO" id="GO:0003677">
    <property type="term" value="F:DNA binding"/>
    <property type="evidence" value="ECO:0007669"/>
    <property type="project" value="UniProtKB-KW"/>
</dbReference>
<dbReference type="GO" id="GO:0005634">
    <property type="term" value="C:nucleus"/>
    <property type="evidence" value="ECO:0007669"/>
    <property type="project" value="UniProtKB-SubCell"/>
</dbReference>
<dbReference type="SUPFAM" id="SSF101936">
    <property type="entry name" value="DNA-binding pseudobarrel domain"/>
    <property type="match status" value="2"/>
</dbReference>
<evidence type="ECO:0000256" key="5">
    <source>
        <dbReference type="ARBA" id="ARBA00023163"/>
    </source>
</evidence>
<evidence type="ECO:0000256" key="1">
    <source>
        <dbReference type="ARBA" id="ARBA00004123"/>
    </source>
</evidence>
<dbReference type="PANTHER" id="PTHR31674:SF62">
    <property type="entry name" value="B3 DOMAIN-CONTAINING PROTEIN REM14-RELATED"/>
    <property type="match status" value="1"/>
</dbReference>
<dbReference type="OrthoDB" id="635132at2759"/>
<feature type="domain" description="TF-B3" evidence="7">
    <location>
        <begin position="175"/>
        <end position="274"/>
    </location>
</feature>
<organism evidence="8 9">
    <name type="scientific">Jatropha curcas</name>
    <name type="common">Barbados nut</name>
    <dbReference type="NCBI Taxonomy" id="180498"/>
    <lineage>
        <taxon>Eukaryota</taxon>
        <taxon>Viridiplantae</taxon>
        <taxon>Streptophyta</taxon>
        <taxon>Embryophyta</taxon>
        <taxon>Tracheophyta</taxon>
        <taxon>Spermatophyta</taxon>
        <taxon>Magnoliopsida</taxon>
        <taxon>eudicotyledons</taxon>
        <taxon>Gunneridae</taxon>
        <taxon>Pentapetalae</taxon>
        <taxon>rosids</taxon>
        <taxon>fabids</taxon>
        <taxon>Malpighiales</taxon>
        <taxon>Euphorbiaceae</taxon>
        <taxon>Crotonoideae</taxon>
        <taxon>Jatropheae</taxon>
        <taxon>Jatropha</taxon>
    </lineage>
</organism>
<dbReference type="Proteomes" id="UP000027138">
    <property type="component" value="Unassembled WGS sequence"/>
</dbReference>
<evidence type="ECO:0000313" key="8">
    <source>
        <dbReference type="EMBL" id="KDP31850.1"/>
    </source>
</evidence>
<evidence type="ECO:0000256" key="2">
    <source>
        <dbReference type="ARBA" id="ARBA00022737"/>
    </source>
</evidence>
<dbReference type="InterPro" id="IPR015300">
    <property type="entry name" value="DNA-bd_pseudobarrel_sf"/>
</dbReference>
<dbReference type="InterPro" id="IPR003340">
    <property type="entry name" value="B3_DNA-bd"/>
</dbReference>
<keyword evidence="3" id="KW-0805">Transcription regulation</keyword>
<dbReference type="InterPro" id="IPR039218">
    <property type="entry name" value="REM_fam"/>
</dbReference>
<keyword evidence="6" id="KW-0539">Nucleus</keyword>
<dbReference type="SMART" id="SM01019">
    <property type="entry name" value="B3"/>
    <property type="match status" value="2"/>
</dbReference>